<dbReference type="OrthoDB" id="190846at2759"/>
<keyword evidence="1" id="KW-0808">Transferase</keyword>
<reference evidence="1 2" key="1">
    <citation type="journal article" date="2013" name="Fungal Biol.">
        <title>Analysis of microsatellite markers in the genome of the plant pathogen Ceratocystis fimbriata.</title>
        <authorList>
            <person name="Simpson M.C."/>
            <person name="Wilken P.M."/>
            <person name="Coetzee M.P."/>
            <person name="Wingfield M.J."/>
            <person name="Wingfield B.D."/>
        </authorList>
    </citation>
    <scope>NUCLEOTIDE SEQUENCE [LARGE SCALE GENOMIC DNA]</scope>
    <source>
        <strain evidence="1 2">CBS 114723</strain>
    </source>
</reference>
<dbReference type="EMBL" id="APWK03000253">
    <property type="protein sequence ID" value="PHH49162.1"/>
    <property type="molecule type" value="Genomic_DNA"/>
</dbReference>
<evidence type="ECO:0000313" key="2">
    <source>
        <dbReference type="Proteomes" id="UP000222788"/>
    </source>
</evidence>
<keyword evidence="1" id="KW-0012">Acyltransferase</keyword>
<keyword evidence="2" id="KW-1185">Reference proteome</keyword>
<dbReference type="Proteomes" id="UP000222788">
    <property type="component" value="Unassembled WGS sequence"/>
</dbReference>
<comment type="caution">
    <text evidence="1">The sequence shown here is derived from an EMBL/GenBank/DDBJ whole genome shotgun (WGS) entry which is preliminary data.</text>
</comment>
<reference evidence="1 2" key="2">
    <citation type="journal article" date="2013" name="IMA Fungus">
        <title>IMA Genome-F 1: Ceratocystis fimbriata: Draft nuclear genome sequence for the plant pathogen, Ceratocystis fimbriata.</title>
        <authorList>
            <person name="Wilken P.M."/>
            <person name="Steenkamp E.T."/>
            <person name="Wingfield M.J."/>
            <person name="de Beer Z.W."/>
            <person name="Wingfield B.D."/>
        </authorList>
    </citation>
    <scope>NUCLEOTIDE SEQUENCE [LARGE SCALE GENOMIC DNA]</scope>
    <source>
        <strain evidence="1 2">CBS 114723</strain>
    </source>
</reference>
<evidence type="ECO:0000313" key="1">
    <source>
        <dbReference type="EMBL" id="PHH49162.1"/>
    </source>
</evidence>
<proteinExistence type="predicted"/>
<dbReference type="STRING" id="1035309.A0A2C5WTT9"/>
<dbReference type="AlphaFoldDB" id="A0A2C5WTT9"/>
<accession>A0A2C5WTT9</accession>
<protein>
    <submittedName>
        <fullName evidence="1">Phospholipid:diacylglycerol acyltransferase</fullName>
    </submittedName>
</protein>
<dbReference type="GO" id="GO:0016746">
    <property type="term" value="F:acyltransferase activity"/>
    <property type="evidence" value="ECO:0007669"/>
    <property type="project" value="UniProtKB-KW"/>
</dbReference>
<gene>
    <name evidence="1" type="primary">plh1_0</name>
    <name evidence="1" type="ORF">CFIMG_007901RA00001</name>
</gene>
<sequence length="85" mass="9324">MCNKGWKMPRYNPAGAKVTVVELPHNPETFNLRSGSTTADHVDILGSQPLNKLLLRVAAGKGDEIQESVISNIMMYAKKVCIPDN</sequence>
<organism evidence="1 2">
    <name type="scientific">Ceratocystis fimbriata CBS 114723</name>
    <dbReference type="NCBI Taxonomy" id="1035309"/>
    <lineage>
        <taxon>Eukaryota</taxon>
        <taxon>Fungi</taxon>
        <taxon>Dikarya</taxon>
        <taxon>Ascomycota</taxon>
        <taxon>Pezizomycotina</taxon>
        <taxon>Sordariomycetes</taxon>
        <taxon>Hypocreomycetidae</taxon>
        <taxon>Microascales</taxon>
        <taxon>Ceratocystidaceae</taxon>
        <taxon>Ceratocystis</taxon>
    </lineage>
</organism>
<name>A0A2C5WTT9_9PEZI</name>